<gene>
    <name evidence="9" type="ORF">GA_TR16478_c0_g1_i1_g.52622</name>
</gene>
<keyword evidence="2" id="KW-0132">Cell division</keyword>
<dbReference type="PIRSF" id="PIRSF001771">
    <property type="entry name" value="Cyclin_A_B_D_E"/>
    <property type="match status" value="1"/>
</dbReference>
<dbReference type="AlphaFoldDB" id="A0A1J3CSQ8"/>
<feature type="compositionally biased region" description="Basic and acidic residues" evidence="6">
    <location>
        <begin position="7"/>
        <end position="20"/>
    </location>
</feature>
<sequence length="386" mass="43735">MASRVSDLPHQREIAGEVRPKIVAGHGRQNRKALGDIGNLVNDHDLVTGKDIAKKAKPQQQKQQSKSEVIVISPDENEKSCKPNVSKRGSKTFTATLRARSKAASGLKDAVIDIDALDVNNELAAVEYVDDIFKFYKIVEEEEGRMRDYMESQPEINEKMRSILIDWLIDVHRKFELMPETLYLTINLVDRFLSLTMVPRRELQLLGISAMLIACKYEEIWAPEVNDFVCISDKAYSREQVLAMEKSILRQVEWCITVPTPYVFLARYVKASVACDVEMEKLVFCLAELGLMEYPLVVLNRPSILAASAVYAARQTLLKTPSWTETLKHHTGYLEDEIVEYAKMLMKLRDSAPESALRAVFKKYSVSENAEVALLPWMDDLSVSSS</sequence>
<dbReference type="Pfam" id="PF00134">
    <property type="entry name" value="Cyclin_N"/>
    <property type="match status" value="1"/>
</dbReference>
<proteinExistence type="inferred from homology"/>
<dbReference type="EMBL" id="GEVI01022473">
    <property type="protein sequence ID" value="JAU09847.1"/>
    <property type="molecule type" value="Transcribed_RNA"/>
</dbReference>
<evidence type="ECO:0000256" key="1">
    <source>
        <dbReference type="ARBA" id="ARBA00006955"/>
    </source>
</evidence>
<dbReference type="InterPro" id="IPR048258">
    <property type="entry name" value="Cyclins_cyclin-box"/>
</dbReference>
<dbReference type="InterPro" id="IPR036915">
    <property type="entry name" value="Cyclin-like_sf"/>
</dbReference>
<dbReference type="Pfam" id="PF02984">
    <property type="entry name" value="Cyclin_C"/>
    <property type="match status" value="1"/>
</dbReference>
<keyword evidence="4" id="KW-0131">Cell cycle</keyword>
<feature type="domain" description="Cyclin-like" evidence="7">
    <location>
        <begin position="166"/>
        <end position="250"/>
    </location>
</feature>
<dbReference type="SMART" id="SM01332">
    <property type="entry name" value="Cyclin_C"/>
    <property type="match status" value="1"/>
</dbReference>
<dbReference type="PROSITE" id="PS00292">
    <property type="entry name" value="CYCLINS"/>
    <property type="match status" value="1"/>
</dbReference>
<organism evidence="9">
    <name type="scientific">Noccaea caerulescens</name>
    <name type="common">Alpine penny-cress</name>
    <name type="synonym">Thlaspi caerulescens</name>
    <dbReference type="NCBI Taxonomy" id="107243"/>
    <lineage>
        <taxon>Eukaryota</taxon>
        <taxon>Viridiplantae</taxon>
        <taxon>Streptophyta</taxon>
        <taxon>Embryophyta</taxon>
        <taxon>Tracheophyta</taxon>
        <taxon>Spermatophyta</taxon>
        <taxon>Magnoliopsida</taxon>
        <taxon>eudicotyledons</taxon>
        <taxon>Gunneridae</taxon>
        <taxon>Pentapetalae</taxon>
        <taxon>rosids</taxon>
        <taxon>malvids</taxon>
        <taxon>Brassicales</taxon>
        <taxon>Brassicaceae</taxon>
        <taxon>Coluteocarpeae</taxon>
        <taxon>Noccaea</taxon>
    </lineage>
</organism>
<accession>A0A1J3CSQ8</accession>
<evidence type="ECO:0000256" key="6">
    <source>
        <dbReference type="SAM" id="MobiDB-lite"/>
    </source>
</evidence>
<dbReference type="FunFam" id="1.10.472.10:FF:000001">
    <property type="entry name" value="G2/mitotic-specific cyclin"/>
    <property type="match status" value="1"/>
</dbReference>
<evidence type="ECO:0000313" key="9">
    <source>
        <dbReference type="EMBL" id="JAU09847.1"/>
    </source>
</evidence>
<dbReference type="SUPFAM" id="SSF47954">
    <property type="entry name" value="Cyclin-like"/>
    <property type="match status" value="2"/>
</dbReference>
<protein>
    <submittedName>
        <fullName evidence="9">Cyclin-B1-4</fullName>
    </submittedName>
</protein>
<dbReference type="InterPro" id="IPR046965">
    <property type="entry name" value="Cyclin_A/B-like"/>
</dbReference>
<evidence type="ECO:0000259" key="7">
    <source>
        <dbReference type="SMART" id="SM00385"/>
    </source>
</evidence>
<reference evidence="9" key="1">
    <citation type="submission" date="2016-07" db="EMBL/GenBank/DDBJ databases">
        <title>De novo transcriptome assembly of four accessions of the metal hyperaccumulator plant Noccaea caerulescens.</title>
        <authorList>
            <person name="Blande D."/>
            <person name="Halimaa P."/>
            <person name="Tervahauta A.I."/>
            <person name="Aarts M.G."/>
            <person name="Karenlampi S.O."/>
        </authorList>
    </citation>
    <scope>NUCLEOTIDE SEQUENCE</scope>
</reference>
<feature type="region of interest" description="Disordered" evidence="6">
    <location>
        <begin position="1"/>
        <end position="29"/>
    </location>
</feature>
<evidence type="ECO:0000256" key="5">
    <source>
        <dbReference type="RuleBase" id="RU000383"/>
    </source>
</evidence>
<comment type="similarity">
    <text evidence="1">Belongs to the cyclin family. Cyclin AB subfamily.</text>
</comment>
<dbReference type="InterPro" id="IPR013763">
    <property type="entry name" value="Cyclin-like_dom"/>
</dbReference>
<dbReference type="GO" id="GO:0051301">
    <property type="term" value="P:cell division"/>
    <property type="evidence" value="ECO:0007669"/>
    <property type="project" value="UniProtKB-KW"/>
</dbReference>
<dbReference type="CDD" id="cd20567">
    <property type="entry name" value="CYCLIN_AtCycB-like_rpt1"/>
    <property type="match status" value="1"/>
</dbReference>
<feature type="domain" description="Cyclin C-terminal" evidence="8">
    <location>
        <begin position="259"/>
        <end position="378"/>
    </location>
</feature>
<feature type="domain" description="Cyclin-like" evidence="7">
    <location>
        <begin position="263"/>
        <end position="347"/>
    </location>
</feature>
<dbReference type="InterPro" id="IPR004367">
    <property type="entry name" value="Cyclin_C-dom"/>
</dbReference>
<dbReference type="GO" id="GO:0044772">
    <property type="term" value="P:mitotic cell cycle phase transition"/>
    <property type="evidence" value="ECO:0007669"/>
    <property type="project" value="InterPro"/>
</dbReference>
<keyword evidence="3 5" id="KW-0195">Cyclin</keyword>
<evidence type="ECO:0000256" key="3">
    <source>
        <dbReference type="ARBA" id="ARBA00023127"/>
    </source>
</evidence>
<dbReference type="GO" id="GO:0016538">
    <property type="term" value="F:cyclin-dependent protein serine/threonine kinase regulator activity"/>
    <property type="evidence" value="ECO:0007669"/>
    <property type="project" value="InterPro"/>
</dbReference>
<dbReference type="SMART" id="SM00385">
    <property type="entry name" value="CYCLIN"/>
    <property type="match status" value="2"/>
</dbReference>
<evidence type="ECO:0000256" key="4">
    <source>
        <dbReference type="ARBA" id="ARBA00023306"/>
    </source>
</evidence>
<dbReference type="InterPro" id="IPR039361">
    <property type="entry name" value="Cyclin"/>
</dbReference>
<evidence type="ECO:0000259" key="8">
    <source>
        <dbReference type="SMART" id="SM01332"/>
    </source>
</evidence>
<evidence type="ECO:0000256" key="2">
    <source>
        <dbReference type="ARBA" id="ARBA00022618"/>
    </source>
</evidence>
<name>A0A1J3CSQ8_NOCCA</name>
<dbReference type="PANTHER" id="PTHR10177">
    <property type="entry name" value="CYCLINS"/>
    <property type="match status" value="1"/>
</dbReference>
<dbReference type="Gene3D" id="1.10.472.10">
    <property type="entry name" value="Cyclin-like"/>
    <property type="match status" value="2"/>
</dbReference>
<dbReference type="InterPro" id="IPR006671">
    <property type="entry name" value="Cyclin_N"/>
</dbReference>